<dbReference type="GO" id="GO:0032418">
    <property type="term" value="P:lysosome localization"/>
    <property type="evidence" value="ECO:0000318"/>
    <property type="project" value="GO_Central"/>
</dbReference>
<organism evidence="4 5">
    <name type="scientific">Strongylocentrotus purpuratus</name>
    <name type="common">Purple sea urchin</name>
    <dbReference type="NCBI Taxonomy" id="7668"/>
    <lineage>
        <taxon>Eukaryota</taxon>
        <taxon>Metazoa</taxon>
        <taxon>Echinodermata</taxon>
        <taxon>Eleutherozoa</taxon>
        <taxon>Echinozoa</taxon>
        <taxon>Echinoidea</taxon>
        <taxon>Euechinoidea</taxon>
        <taxon>Echinacea</taxon>
        <taxon>Camarodonta</taxon>
        <taxon>Echinidea</taxon>
        <taxon>Strongylocentrotidae</taxon>
        <taxon>Strongylocentrotus</taxon>
    </lineage>
</organism>
<feature type="domain" description="KxDL" evidence="3">
    <location>
        <begin position="20"/>
        <end position="105"/>
    </location>
</feature>
<feature type="region of interest" description="Disordered" evidence="2">
    <location>
        <begin position="117"/>
        <end position="214"/>
    </location>
</feature>
<dbReference type="GO" id="GO:0099078">
    <property type="term" value="C:BORC complex"/>
    <property type="evidence" value="ECO:0000318"/>
    <property type="project" value="GO_Central"/>
</dbReference>
<evidence type="ECO:0000256" key="2">
    <source>
        <dbReference type="SAM" id="MobiDB-lite"/>
    </source>
</evidence>
<evidence type="ECO:0000313" key="5">
    <source>
        <dbReference type="Proteomes" id="UP000007110"/>
    </source>
</evidence>
<feature type="compositionally biased region" description="Low complexity" evidence="2">
    <location>
        <begin position="159"/>
        <end position="189"/>
    </location>
</feature>
<evidence type="ECO:0000313" key="4">
    <source>
        <dbReference type="EnsemblMetazoa" id="XP_011680708"/>
    </source>
</evidence>
<evidence type="ECO:0000259" key="3">
    <source>
        <dbReference type="Pfam" id="PF10241"/>
    </source>
</evidence>
<sequence>MSSSNTGTSLTPGSDAFLDSLLSMVNQEDMIAILKAQSQMLDRFEKTNEMLSNFNRLSSKRYEKTFEQFKEHTETLLTMKKDLDSVFRRIRNLKKKLATDYPRAFVAALEDIVPPDLDEEEDEPQSRFPHSPSNQPPHQPPHQPLKHPAASPRQQELYQQPQHAQQSTQAQQHHPPQQHQKQQLPQKQLSMDKVGRPESKEQASNSKHGSDGDK</sequence>
<dbReference type="InterPro" id="IPR039843">
    <property type="entry name" value="KXD1-like"/>
</dbReference>
<dbReference type="InterPro" id="IPR019371">
    <property type="entry name" value="KxDL_dom"/>
</dbReference>
<accession>A0A7M7HPX1</accession>
<reference evidence="4" key="2">
    <citation type="submission" date="2021-01" db="UniProtKB">
        <authorList>
            <consortium name="EnsemblMetazoa"/>
        </authorList>
    </citation>
    <scope>IDENTIFICATION</scope>
</reference>
<dbReference type="Proteomes" id="UP000007110">
    <property type="component" value="Unassembled WGS sequence"/>
</dbReference>
<reference evidence="5" key="1">
    <citation type="submission" date="2015-02" db="EMBL/GenBank/DDBJ databases">
        <title>Genome sequencing for Strongylocentrotus purpuratus.</title>
        <authorList>
            <person name="Murali S."/>
            <person name="Liu Y."/>
            <person name="Vee V."/>
            <person name="English A."/>
            <person name="Wang M."/>
            <person name="Skinner E."/>
            <person name="Han Y."/>
            <person name="Muzny D.M."/>
            <person name="Worley K.C."/>
            <person name="Gibbs R.A."/>
        </authorList>
    </citation>
    <scope>NUCLEOTIDE SEQUENCE</scope>
</reference>
<evidence type="ECO:0000256" key="1">
    <source>
        <dbReference type="ARBA" id="ARBA00005913"/>
    </source>
</evidence>
<dbReference type="KEGG" id="spu:575577"/>
<name>A0A7M7HPX1_STRPU</name>
<dbReference type="AlphaFoldDB" id="A0A7M7HPX1"/>
<dbReference type="EnsemblMetazoa" id="XM_011682406">
    <property type="protein sequence ID" value="XP_011680708"/>
    <property type="gene ID" value="LOC575577"/>
</dbReference>
<dbReference type="GeneID" id="575577"/>
<proteinExistence type="inferred from homology"/>
<dbReference type="FunCoup" id="A0A7M7HPX1">
    <property type="interactions" value="709"/>
</dbReference>
<dbReference type="RefSeq" id="XP_011680708.1">
    <property type="nucleotide sequence ID" value="XM_011682406.2"/>
</dbReference>
<keyword evidence="5" id="KW-1185">Reference proteome</keyword>
<dbReference type="OrthoDB" id="10258877at2759"/>
<dbReference type="InParanoid" id="A0A7M7HPX1"/>
<dbReference type="OMA" id="NCIKPRM"/>
<comment type="similarity">
    <text evidence="1">Belongs to the KXD1 family.</text>
</comment>
<dbReference type="PANTHER" id="PTHR13511">
    <property type="entry name" value="KXDL MOTIF-CONTAINING PROTEIN 1"/>
    <property type="match status" value="1"/>
</dbReference>
<feature type="compositionally biased region" description="Pro residues" evidence="2">
    <location>
        <begin position="134"/>
        <end position="143"/>
    </location>
</feature>
<dbReference type="RefSeq" id="XP_003724305.1">
    <property type="nucleotide sequence ID" value="XM_003724257.3"/>
</dbReference>
<dbReference type="EnsemblMetazoa" id="XM_003724257">
    <property type="protein sequence ID" value="XP_003724305"/>
    <property type="gene ID" value="LOC575577"/>
</dbReference>
<protein>
    <recommendedName>
        <fullName evidence="3">KxDL domain-containing protein</fullName>
    </recommendedName>
</protein>
<dbReference type="Pfam" id="PF10241">
    <property type="entry name" value="KxDL"/>
    <property type="match status" value="1"/>
</dbReference>
<dbReference type="PANTHER" id="PTHR13511:SF0">
    <property type="entry name" value="KXDL MOTIF-CONTAINING PROTEIN 1"/>
    <property type="match status" value="1"/>
</dbReference>